<evidence type="ECO:0000256" key="8">
    <source>
        <dbReference type="SAM" id="Phobius"/>
    </source>
</evidence>
<feature type="transmembrane region" description="Helical" evidence="8">
    <location>
        <begin position="244"/>
        <end position="271"/>
    </location>
</feature>
<evidence type="ECO:0000256" key="5">
    <source>
        <dbReference type="ARBA" id="ARBA00023098"/>
    </source>
</evidence>
<feature type="compositionally biased region" description="Basic residues" evidence="7">
    <location>
        <begin position="84"/>
        <end position="96"/>
    </location>
</feature>
<evidence type="ECO:0000313" key="10">
    <source>
        <dbReference type="Proteomes" id="UP001457282"/>
    </source>
</evidence>
<feature type="compositionally biased region" description="Polar residues" evidence="7">
    <location>
        <begin position="29"/>
        <end position="39"/>
    </location>
</feature>
<gene>
    <name evidence="9" type="ORF">M0R45_013479</name>
</gene>
<evidence type="ECO:0000256" key="2">
    <source>
        <dbReference type="ARBA" id="ARBA00022692"/>
    </source>
</evidence>
<dbReference type="GO" id="GO:0005789">
    <property type="term" value="C:endoplasmic reticulum membrane"/>
    <property type="evidence" value="ECO:0007669"/>
    <property type="project" value="UniProtKB-SubCell"/>
</dbReference>
<dbReference type="AlphaFoldDB" id="A0AAW1XIK3"/>
<dbReference type="GO" id="GO:0140042">
    <property type="term" value="P:lipid droplet formation"/>
    <property type="evidence" value="ECO:0007669"/>
    <property type="project" value="UniProtKB-ARBA"/>
</dbReference>
<evidence type="ECO:0000313" key="9">
    <source>
        <dbReference type="EMBL" id="KAK9936650.1"/>
    </source>
</evidence>
<dbReference type="Pfam" id="PF06775">
    <property type="entry name" value="Seipin"/>
    <property type="match status" value="1"/>
</dbReference>
<feature type="compositionally biased region" description="Acidic residues" evidence="7">
    <location>
        <begin position="13"/>
        <end position="23"/>
    </location>
</feature>
<evidence type="ECO:0008006" key="11">
    <source>
        <dbReference type="Google" id="ProtNLM"/>
    </source>
</evidence>
<dbReference type="PANTHER" id="PTHR21212">
    <property type="entry name" value="BERNARDINELLI-SEIP CONGENITAL LIPODYSTROPHY 2 HOMOLOG BSCL2 PROTEIN"/>
    <property type="match status" value="1"/>
</dbReference>
<dbReference type="Proteomes" id="UP001457282">
    <property type="component" value="Unassembled WGS sequence"/>
</dbReference>
<name>A0AAW1XIK3_RUBAR</name>
<comment type="caution">
    <text evidence="9">The sequence shown here is derived from an EMBL/GenBank/DDBJ whole genome shotgun (WGS) entry which is preliminary data.</text>
</comment>
<comment type="subcellular location">
    <subcellularLocation>
        <location evidence="1">Endoplasmic reticulum membrane</location>
        <topology evidence="1">Multi-pass membrane protein</topology>
    </subcellularLocation>
</comment>
<feature type="region of interest" description="Disordered" evidence="7">
    <location>
        <begin position="1"/>
        <end position="118"/>
    </location>
</feature>
<feature type="transmembrane region" description="Helical" evidence="8">
    <location>
        <begin position="151"/>
        <end position="182"/>
    </location>
</feature>
<keyword evidence="6 8" id="KW-0472">Membrane</keyword>
<dbReference type="CDD" id="cd23995">
    <property type="entry name" value="Seipin_BSCL2_like"/>
    <property type="match status" value="1"/>
</dbReference>
<feature type="transmembrane region" description="Helical" evidence="8">
    <location>
        <begin position="463"/>
        <end position="487"/>
    </location>
</feature>
<evidence type="ECO:0000256" key="7">
    <source>
        <dbReference type="SAM" id="MobiDB-lite"/>
    </source>
</evidence>
<dbReference type="InterPro" id="IPR009617">
    <property type="entry name" value="Seipin"/>
</dbReference>
<dbReference type="GO" id="GO:0006629">
    <property type="term" value="P:lipid metabolic process"/>
    <property type="evidence" value="ECO:0007669"/>
    <property type="project" value="UniProtKB-KW"/>
</dbReference>
<keyword evidence="5" id="KW-0443">Lipid metabolism</keyword>
<keyword evidence="10" id="KW-1185">Reference proteome</keyword>
<keyword evidence="2 8" id="KW-0812">Transmembrane</keyword>
<feature type="compositionally biased region" description="Low complexity" evidence="7">
    <location>
        <begin position="64"/>
        <end position="74"/>
    </location>
</feature>
<evidence type="ECO:0000256" key="3">
    <source>
        <dbReference type="ARBA" id="ARBA00022824"/>
    </source>
</evidence>
<evidence type="ECO:0000256" key="1">
    <source>
        <dbReference type="ARBA" id="ARBA00004477"/>
    </source>
</evidence>
<keyword evidence="4 8" id="KW-1133">Transmembrane helix</keyword>
<reference evidence="9 10" key="1">
    <citation type="journal article" date="2023" name="G3 (Bethesda)">
        <title>A chromosome-length genome assembly and annotation of blackberry (Rubus argutus, cv. 'Hillquist').</title>
        <authorList>
            <person name="Bruna T."/>
            <person name="Aryal R."/>
            <person name="Dudchenko O."/>
            <person name="Sargent D.J."/>
            <person name="Mead D."/>
            <person name="Buti M."/>
            <person name="Cavallini A."/>
            <person name="Hytonen T."/>
            <person name="Andres J."/>
            <person name="Pham M."/>
            <person name="Weisz D."/>
            <person name="Mascagni F."/>
            <person name="Usai G."/>
            <person name="Natali L."/>
            <person name="Bassil N."/>
            <person name="Fernandez G.E."/>
            <person name="Lomsadze A."/>
            <person name="Armour M."/>
            <person name="Olukolu B."/>
            <person name="Poorten T."/>
            <person name="Britton C."/>
            <person name="Davik J."/>
            <person name="Ashrafi H."/>
            <person name="Aiden E.L."/>
            <person name="Borodovsky M."/>
            <person name="Worthington M."/>
        </authorList>
    </citation>
    <scope>NUCLEOTIDE SEQUENCE [LARGE SCALE GENOMIC DNA]</scope>
    <source>
        <strain evidence="9">PI 553951</strain>
    </source>
</reference>
<accession>A0AAW1XIK3</accession>
<proteinExistence type="predicted"/>
<sequence length="513" mass="57192">MEDTEPPALSNQQDDDVFFDALDDFPPSTAGQPDQSSTHPDSKPSHLRLRPPRRLVCADDSKASTLQSSLTSQSDPINDARPTFRGRKFRLLRRNLKPPESRVEPVQAPSDQKDEGSTVTTAANANANANDDRAGDSADSAAQPGDSSFNLLVFIAGLVIKAIGIQINLIITIVTFPAWILYNSYMLFVDPFQIVHRGRECLMAKLFDVTTLAAGWASPLCGEWLKDKDSVWKVALRFGWGLLWAFYVGFILCGLLLSSLVFSGVFMKYIVVEPLQMKEMLNFDYTKLSPVAYVPVVSCAAVSCGVDCKESVLDRGIFGFRVIPPGHKFAATVKFLLPESEYNRKLGIFQVRVEFLSAKGKTLASLSHPCMLHFKSEPIRLLLTFLKIAPLISGYVSESQTLNLRFRGFVEGDVPTSCLKVTIEQRAEYQPGAGIPEIYDASMTLESELPLFKRVIWNWKRTIFVWMSMMMFMMEMLFTLVCCRPLVIPRARPRSASVNSSSTQTRSSLPVQN</sequence>
<dbReference type="PANTHER" id="PTHR21212:SF0">
    <property type="entry name" value="SEIPIN"/>
    <property type="match status" value="1"/>
</dbReference>
<protein>
    <recommendedName>
        <fullName evidence="11">Seipin</fullName>
    </recommendedName>
</protein>
<dbReference type="EMBL" id="JBEDUW010000003">
    <property type="protein sequence ID" value="KAK9936650.1"/>
    <property type="molecule type" value="Genomic_DNA"/>
</dbReference>
<organism evidence="9 10">
    <name type="scientific">Rubus argutus</name>
    <name type="common">Southern blackberry</name>
    <dbReference type="NCBI Taxonomy" id="59490"/>
    <lineage>
        <taxon>Eukaryota</taxon>
        <taxon>Viridiplantae</taxon>
        <taxon>Streptophyta</taxon>
        <taxon>Embryophyta</taxon>
        <taxon>Tracheophyta</taxon>
        <taxon>Spermatophyta</taxon>
        <taxon>Magnoliopsida</taxon>
        <taxon>eudicotyledons</taxon>
        <taxon>Gunneridae</taxon>
        <taxon>Pentapetalae</taxon>
        <taxon>rosids</taxon>
        <taxon>fabids</taxon>
        <taxon>Rosales</taxon>
        <taxon>Rosaceae</taxon>
        <taxon>Rosoideae</taxon>
        <taxon>Rosoideae incertae sedis</taxon>
        <taxon>Rubus</taxon>
    </lineage>
</organism>
<keyword evidence="3" id="KW-0256">Endoplasmic reticulum</keyword>
<evidence type="ECO:0000256" key="6">
    <source>
        <dbReference type="ARBA" id="ARBA00023136"/>
    </source>
</evidence>
<evidence type="ECO:0000256" key="4">
    <source>
        <dbReference type="ARBA" id="ARBA00022989"/>
    </source>
</evidence>